<evidence type="ECO:0000313" key="3">
    <source>
        <dbReference type="Proteomes" id="UP000996601"/>
    </source>
</evidence>
<reference evidence="2" key="1">
    <citation type="submission" date="2021-07" db="EMBL/GenBank/DDBJ databases">
        <title>Shinella sp. nov., a novel member of the genus Shinella from water.</title>
        <authorList>
            <person name="Deng Y."/>
        </authorList>
    </citation>
    <scope>NUCLEOTIDE SEQUENCE</scope>
    <source>
        <strain evidence="2">CPCC 100929</strain>
    </source>
</reference>
<dbReference type="GO" id="GO:0016853">
    <property type="term" value="F:isomerase activity"/>
    <property type="evidence" value="ECO:0007669"/>
    <property type="project" value="UniProtKB-KW"/>
</dbReference>
<dbReference type="Proteomes" id="UP000996601">
    <property type="component" value="Unassembled WGS sequence"/>
</dbReference>
<protein>
    <submittedName>
        <fullName evidence="2">Sugar phosphate isomerase/epimerase</fullName>
    </submittedName>
</protein>
<dbReference type="InterPro" id="IPR013022">
    <property type="entry name" value="Xyl_isomerase-like_TIM-brl"/>
</dbReference>
<evidence type="ECO:0000259" key="1">
    <source>
        <dbReference type="Pfam" id="PF01261"/>
    </source>
</evidence>
<dbReference type="PANTHER" id="PTHR12110:SF21">
    <property type="entry name" value="XYLOSE ISOMERASE-LIKE TIM BARREL DOMAIN-CONTAINING PROTEIN"/>
    <property type="match status" value="1"/>
</dbReference>
<dbReference type="RefSeq" id="WP_256115221.1">
    <property type="nucleotide sequence ID" value="NZ_WHSB02000001.1"/>
</dbReference>
<keyword evidence="3" id="KW-1185">Reference proteome</keyword>
<sequence length="278" mass="31396">MRLSLCTITFRHHLISLDEIAAFARTNGFDGVELWGMHARSLEHRTDRDGDWLAGLGLNVPMLSDYLPLEADPVELRRRMFALIRLARRWQARKIRTFAGCKGSAATSEDERRLIATRLRELSALAEDHGLSLLAETHPNTIADCGASTLRLIEEVGHDAFGINFDTLHVWEGGDDPVAFHRTIRPHVRHYHFKNIRARSDLAVFEPANVYSPAGRREGMTRLFEGTVDYQPFLEEISGDDTVEASLEWFGADCMEVLRHDRRVLAETAAPGLRLRAG</sequence>
<evidence type="ECO:0000313" key="2">
    <source>
        <dbReference type="EMBL" id="MCQ4629117.1"/>
    </source>
</evidence>
<dbReference type="Gene3D" id="3.20.20.150">
    <property type="entry name" value="Divalent-metal-dependent TIM barrel enzymes"/>
    <property type="match status" value="1"/>
</dbReference>
<keyword evidence="2" id="KW-0413">Isomerase</keyword>
<gene>
    <name evidence="2" type="ORF">GB927_003655</name>
</gene>
<dbReference type="InterPro" id="IPR036237">
    <property type="entry name" value="Xyl_isomerase-like_sf"/>
</dbReference>
<dbReference type="Pfam" id="PF01261">
    <property type="entry name" value="AP_endonuc_2"/>
    <property type="match status" value="1"/>
</dbReference>
<dbReference type="EMBL" id="WHSB02000001">
    <property type="protein sequence ID" value="MCQ4629117.1"/>
    <property type="molecule type" value="Genomic_DNA"/>
</dbReference>
<dbReference type="PANTHER" id="PTHR12110">
    <property type="entry name" value="HYDROXYPYRUVATE ISOMERASE"/>
    <property type="match status" value="1"/>
</dbReference>
<accession>A0ABT1R1S4</accession>
<dbReference type="SUPFAM" id="SSF51658">
    <property type="entry name" value="Xylose isomerase-like"/>
    <property type="match status" value="1"/>
</dbReference>
<proteinExistence type="predicted"/>
<organism evidence="2 3">
    <name type="scientific">Shinella lacus</name>
    <dbReference type="NCBI Taxonomy" id="2654216"/>
    <lineage>
        <taxon>Bacteria</taxon>
        <taxon>Pseudomonadati</taxon>
        <taxon>Pseudomonadota</taxon>
        <taxon>Alphaproteobacteria</taxon>
        <taxon>Hyphomicrobiales</taxon>
        <taxon>Rhizobiaceae</taxon>
        <taxon>Shinella</taxon>
    </lineage>
</organism>
<dbReference type="InterPro" id="IPR050312">
    <property type="entry name" value="IolE/XylAMocC-like"/>
</dbReference>
<name>A0ABT1R1S4_9HYPH</name>
<feature type="domain" description="Xylose isomerase-like TIM barrel" evidence="1">
    <location>
        <begin position="22"/>
        <end position="259"/>
    </location>
</feature>
<comment type="caution">
    <text evidence="2">The sequence shown here is derived from an EMBL/GenBank/DDBJ whole genome shotgun (WGS) entry which is preliminary data.</text>
</comment>